<sequence>MASSVQLFIHPDWRYFRTTHSLLFASLSLFAGGDLSIALTLCTFLYTQQSARGLTRRAQSMLDTLMLWIINTGLLTSMVALASIIACGADRTSPDSLIWSAFYYILAPMYSNSLLASSVLPKVPSTS</sequence>
<evidence type="ECO:0000313" key="3">
    <source>
        <dbReference type="EMBL" id="KIP12282.1"/>
    </source>
</evidence>
<keyword evidence="1" id="KW-0472">Membrane</keyword>
<dbReference type="OrthoDB" id="2745105at2759"/>
<feature type="transmembrane region" description="Helical" evidence="1">
    <location>
        <begin position="21"/>
        <end position="46"/>
    </location>
</feature>
<feature type="transmembrane region" description="Helical" evidence="1">
    <location>
        <begin position="101"/>
        <end position="120"/>
    </location>
</feature>
<dbReference type="STRING" id="745531.A0A0C3SE03"/>
<proteinExistence type="predicted"/>
<keyword evidence="1" id="KW-1133">Transmembrane helix</keyword>
<gene>
    <name evidence="3" type="ORF">PHLGIDRAFT_328981</name>
</gene>
<name>A0A0C3SE03_PHLG1</name>
<evidence type="ECO:0000256" key="1">
    <source>
        <dbReference type="SAM" id="Phobius"/>
    </source>
</evidence>
<dbReference type="Proteomes" id="UP000053257">
    <property type="component" value="Unassembled WGS sequence"/>
</dbReference>
<dbReference type="InterPro" id="IPR045339">
    <property type="entry name" value="DUF6534"/>
</dbReference>
<keyword evidence="4" id="KW-1185">Reference proteome</keyword>
<organism evidence="3 4">
    <name type="scientific">Phlebiopsis gigantea (strain 11061_1 CR5-6)</name>
    <name type="common">White-rot fungus</name>
    <name type="synonym">Peniophora gigantea</name>
    <dbReference type="NCBI Taxonomy" id="745531"/>
    <lineage>
        <taxon>Eukaryota</taxon>
        <taxon>Fungi</taxon>
        <taxon>Dikarya</taxon>
        <taxon>Basidiomycota</taxon>
        <taxon>Agaricomycotina</taxon>
        <taxon>Agaricomycetes</taxon>
        <taxon>Polyporales</taxon>
        <taxon>Phanerochaetaceae</taxon>
        <taxon>Phlebiopsis</taxon>
    </lineage>
</organism>
<protein>
    <recommendedName>
        <fullName evidence="2">DUF6534 domain-containing protein</fullName>
    </recommendedName>
</protein>
<evidence type="ECO:0000313" key="4">
    <source>
        <dbReference type="Proteomes" id="UP000053257"/>
    </source>
</evidence>
<reference evidence="3 4" key="1">
    <citation type="journal article" date="2014" name="PLoS Genet.">
        <title>Analysis of the Phlebiopsis gigantea genome, transcriptome and secretome provides insight into its pioneer colonization strategies of wood.</title>
        <authorList>
            <person name="Hori C."/>
            <person name="Ishida T."/>
            <person name="Igarashi K."/>
            <person name="Samejima M."/>
            <person name="Suzuki H."/>
            <person name="Master E."/>
            <person name="Ferreira P."/>
            <person name="Ruiz-Duenas F.J."/>
            <person name="Held B."/>
            <person name="Canessa P."/>
            <person name="Larrondo L.F."/>
            <person name="Schmoll M."/>
            <person name="Druzhinina I.S."/>
            <person name="Kubicek C.P."/>
            <person name="Gaskell J.A."/>
            <person name="Kersten P."/>
            <person name="St John F."/>
            <person name="Glasner J."/>
            <person name="Sabat G."/>
            <person name="Splinter BonDurant S."/>
            <person name="Syed K."/>
            <person name="Yadav J."/>
            <person name="Mgbeahuruike A.C."/>
            <person name="Kovalchuk A."/>
            <person name="Asiegbu F.O."/>
            <person name="Lackner G."/>
            <person name="Hoffmeister D."/>
            <person name="Rencoret J."/>
            <person name="Gutierrez A."/>
            <person name="Sun H."/>
            <person name="Lindquist E."/>
            <person name="Barry K."/>
            <person name="Riley R."/>
            <person name="Grigoriev I.V."/>
            <person name="Henrissat B."/>
            <person name="Kues U."/>
            <person name="Berka R.M."/>
            <person name="Martinez A.T."/>
            <person name="Covert S.F."/>
            <person name="Blanchette R.A."/>
            <person name="Cullen D."/>
        </authorList>
    </citation>
    <scope>NUCLEOTIDE SEQUENCE [LARGE SCALE GENOMIC DNA]</scope>
    <source>
        <strain evidence="3 4">11061_1 CR5-6</strain>
    </source>
</reference>
<keyword evidence="1" id="KW-0812">Transmembrane</keyword>
<feature type="domain" description="DUF6534" evidence="2">
    <location>
        <begin position="33"/>
        <end position="117"/>
    </location>
</feature>
<dbReference type="Pfam" id="PF20152">
    <property type="entry name" value="DUF6534"/>
    <property type="match status" value="1"/>
</dbReference>
<accession>A0A0C3SE03</accession>
<feature type="transmembrane region" description="Helical" evidence="1">
    <location>
        <begin position="66"/>
        <end position="89"/>
    </location>
</feature>
<evidence type="ECO:0000259" key="2">
    <source>
        <dbReference type="Pfam" id="PF20152"/>
    </source>
</evidence>
<dbReference type="EMBL" id="KN840440">
    <property type="protein sequence ID" value="KIP12282.1"/>
    <property type="molecule type" value="Genomic_DNA"/>
</dbReference>
<dbReference type="AlphaFoldDB" id="A0A0C3SE03"/>
<dbReference type="HOGENOM" id="CLU_1971323_0_0_1"/>